<dbReference type="NCBIfam" id="NF009807">
    <property type="entry name" value="PRK13291.1"/>
    <property type="match status" value="1"/>
</dbReference>
<proteinExistence type="inferred from homology"/>
<evidence type="ECO:0000259" key="5">
    <source>
        <dbReference type="Pfam" id="PF12867"/>
    </source>
</evidence>
<dbReference type="EMBL" id="AQHR01000021">
    <property type="protein sequence ID" value="EON79001.1"/>
    <property type="molecule type" value="Genomic_DNA"/>
</dbReference>
<evidence type="ECO:0000256" key="3">
    <source>
        <dbReference type="ARBA" id="ARBA00022801"/>
    </source>
</evidence>
<dbReference type="GO" id="GO:0016787">
    <property type="term" value="F:hydrolase activity"/>
    <property type="evidence" value="ECO:0007669"/>
    <property type="project" value="UniProtKB-KW"/>
</dbReference>
<dbReference type="SUPFAM" id="SSF109854">
    <property type="entry name" value="DinB/YfiT-like putative metalloenzymes"/>
    <property type="match status" value="1"/>
</dbReference>
<dbReference type="HAMAP" id="MF_01256">
    <property type="entry name" value="YfiT_hydrol"/>
    <property type="match status" value="1"/>
</dbReference>
<dbReference type="InterPro" id="IPR023774">
    <property type="entry name" value="Put_metal_dep_hydrolase_YfiT"/>
</dbReference>
<comment type="caution">
    <text evidence="6">The sequence shown here is derived from an EMBL/GenBank/DDBJ whole genome shotgun (WGS) entry which is preliminary data.</text>
</comment>
<dbReference type="OrthoDB" id="9796039at2"/>
<organism evidence="6 7">
    <name type="scientific">Lunatimonas lonarensis</name>
    <dbReference type="NCBI Taxonomy" id="1232681"/>
    <lineage>
        <taxon>Bacteria</taxon>
        <taxon>Pseudomonadati</taxon>
        <taxon>Bacteroidota</taxon>
        <taxon>Cytophagia</taxon>
        <taxon>Cytophagales</taxon>
        <taxon>Cyclobacteriaceae</taxon>
    </lineage>
</organism>
<evidence type="ECO:0000313" key="6">
    <source>
        <dbReference type="EMBL" id="EON79001.1"/>
    </source>
</evidence>
<dbReference type="PATRIC" id="fig|1288963.3.peg.594"/>
<reference evidence="6 7" key="1">
    <citation type="submission" date="2013-02" db="EMBL/GenBank/DDBJ databases">
        <title>A novel strain isolated from Lonar lake, Maharashtra, India.</title>
        <authorList>
            <person name="Singh A."/>
        </authorList>
    </citation>
    <scope>NUCLEOTIDE SEQUENCE [LARGE SCALE GENOMIC DNA]</scope>
    <source>
        <strain evidence="6 7">AK24</strain>
    </source>
</reference>
<dbReference type="Pfam" id="PF12867">
    <property type="entry name" value="DinB_2"/>
    <property type="match status" value="1"/>
</dbReference>
<sequence>MKIDPRYPIGKFEKPDLITSQLLADWIDSLSVFPAALTQEVINLSASQLNTPYREKGWTVRQVVHHCADSHMNAYIRFKLALTEQNPVIKPYEEALWALLPDSEMDIAPSLSLLTGLHARWSSLLKGMSASDFSKTYQHPEMGVAVRLDEATGMYAWHCKHHLAHILMLKRSAGW</sequence>
<dbReference type="RefSeq" id="WP_010852743.1">
    <property type="nucleotide sequence ID" value="NZ_AQHR01000021.1"/>
</dbReference>
<evidence type="ECO:0000313" key="7">
    <source>
        <dbReference type="Proteomes" id="UP000013909"/>
    </source>
</evidence>
<keyword evidence="3" id="KW-0378">Hydrolase</keyword>
<dbReference type="Proteomes" id="UP000013909">
    <property type="component" value="Unassembled WGS sequence"/>
</dbReference>
<evidence type="ECO:0000256" key="2">
    <source>
        <dbReference type="ARBA" id="ARBA00022723"/>
    </source>
</evidence>
<keyword evidence="1" id="KW-0963">Cytoplasm</keyword>
<dbReference type="STRING" id="1232681.ADIS_0594"/>
<evidence type="ECO:0000256" key="4">
    <source>
        <dbReference type="ARBA" id="ARBA00022833"/>
    </source>
</evidence>
<accession>R7ZXX3</accession>
<dbReference type="AlphaFoldDB" id="R7ZXX3"/>
<keyword evidence="4" id="KW-0862">Zinc</keyword>
<protein>
    <recommendedName>
        <fullName evidence="5">DinB-like domain-containing protein</fullName>
    </recommendedName>
</protein>
<name>R7ZXX3_9BACT</name>
<keyword evidence="7" id="KW-1185">Reference proteome</keyword>
<dbReference type="InterPro" id="IPR024775">
    <property type="entry name" value="DinB-like"/>
</dbReference>
<dbReference type="GO" id="GO:0046872">
    <property type="term" value="F:metal ion binding"/>
    <property type="evidence" value="ECO:0007669"/>
    <property type="project" value="UniProtKB-KW"/>
</dbReference>
<evidence type="ECO:0000256" key="1">
    <source>
        <dbReference type="ARBA" id="ARBA00022490"/>
    </source>
</evidence>
<dbReference type="InterPro" id="IPR034660">
    <property type="entry name" value="DinB/YfiT-like"/>
</dbReference>
<keyword evidence="2" id="KW-0479">Metal-binding</keyword>
<dbReference type="Gene3D" id="1.20.120.450">
    <property type="entry name" value="dinb family like domain"/>
    <property type="match status" value="1"/>
</dbReference>
<feature type="domain" description="DinB-like" evidence="5">
    <location>
        <begin position="36"/>
        <end position="166"/>
    </location>
</feature>
<gene>
    <name evidence="6" type="ORF">ADIS_0594</name>
</gene>